<dbReference type="AlphaFoldDB" id="A0A5B6W551"/>
<dbReference type="Proteomes" id="UP000325315">
    <property type="component" value="Unassembled WGS sequence"/>
</dbReference>
<keyword evidence="3" id="KW-1185">Reference proteome</keyword>
<comment type="caution">
    <text evidence="2">The sequence shown here is derived from an EMBL/GenBank/DDBJ whole genome shotgun (WGS) entry which is preliminary data.</text>
</comment>
<reference evidence="3" key="1">
    <citation type="journal article" date="2019" name="Plant Biotechnol. J.">
        <title>Genome sequencing of the Australian wild diploid species Gossypium australe highlights disease resistance and delayed gland morphogenesis.</title>
        <authorList>
            <person name="Cai Y."/>
            <person name="Cai X."/>
            <person name="Wang Q."/>
            <person name="Wang P."/>
            <person name="Zhang Y."/>
            <person name="Cai C."/>
            <person name="Xu Y."/>
            <person name="Wang K."/>
            <person name="Zhou Z."/>
            <person name="Wang C."/>
            <person name="Geng S."/>
            <person name="Li B."/>
            <person name="Dong Q."/>
            <person name="Hou Y."/>
            <person name="Wang H."/>
            <person name="Ai P."/>
            <person name="Liu Z."/>
            <person name="Yi F."/>
            <person name="Sun M."/>
            <person name="An G."/>
            <person name="Cheng J."/>
            <person name="Zhang Y."/>
            <person name="Shi Q."/>
            <person name="Xie Y."/>
            <person name="Shi X."/>
            <person name="Chang Y."/>
            <person name="Huang F."/>
            <person name="Chen Y."/>
            <person name="Hong S."/>
            <person name="Mi L."/>
            <person name="Sun Q."/>
            <person name="Zhang L."/>
            <person name="Zhou B."/>
            <person name="Peng R."/>
            <person name="Zhang X."/>
            <person name="Liu F."/>
        </authorList>
    </citation>
    <scope>NUCLEOTIDE SEQUENCE [LARGE SCALE GENOMIC DNA]</scope>
    <source>
        <strain evidence="3">cv. PA1801</strain>
    </source>
</reference>
<dbReference type="EMBL" id="SMMG02000004">
    <property type="protein sequence ID" value="KAA3477039.1"/>
    <property type="molecule type" value="Genomic_DNA"/>
</dbReference>
<evidence type="ECO:0000313" key="2">
    <source>
        <dbReference type="EMBL" id="KAA3477039.1"/>
    </source>
</evidence>
<evidence type="ECO:0000256" key="1">
    <source>
        <dbReference type="SAM" id="MobiDB-lite"/>
    </source>
</evidence>
<organism evidence="2 3">
    <name type="scientific">Gossypium australe</name>
    <dbReference type="NCBI Taxonomy" id="47621"/>
    <lineage>
        <taxon>Eukaryota</taxon>
        <taxon>Viridiplantae</taxon>
        <taxon>Streptophyta</taxon>
        <taxon>Embryophyta</taxon>
        <taxon>Tracheophyta</taxon>
        <taxon>Spermatophyta</taxon>
        <taxon>Magnoliopsida</taxon>
        <taxon>eudicotyledons</taxon>
        <taxon>Gunneridae</taxon>
        <taxon>Pentapetalae</taxon>
        <taxon>rosids</taxon>
        <taxon>malvids</taxon>
        <taxon>Malvales</taxon>
        <taxon>Malvaceae</taxon>
        <taxon>Malvoideae</taxon>
        <taxon>Gossypium</taxon>
    </lineage>
</organism>
<evidence type="ECO:0000313" key="3">
    <source>
        <dbReference type="Proteomes" id="UP000325315"/>
    </source>
</evidence>
<dbReference type="PANTHER" id="PTHR35317:SF11">
    <property type="entry name" value="CCHC-TYPE DOMAIN-CONTAINING PROTEIN"/>
    <property type="match status" value="1"/>
</dbReference>
<protein>
    <submittedName>
        <fullName evidence="2">Protein eceriferum 3</fullName>
    </submittedName>
</protein>
<gene>
    <name evidence="2" type="ORF">EPI10_010958</name>
</gene>
<feature type="region of interest" description="Disordered" evidence="1">
    <location>
        <begin position="74"/>
        <end position="98"/>
    </location>
</feature>
<name>A0A5B6W551_9ROSI</name>
<dbReference type="PANTHER" id="PTHR35317">
    <property type="entry name" value="OS04G0629600 PROTEIN"/>
    <property type="match status" value="1"/>
</dbReference>
<proteinExistence type="predicted"/>
<dbReference type="OrthoDB" id="10499913at2759"/>
<sequence length="98" mass="11376">MVKGMKTLNFCREFELEKMKESETIKEYSDRLLVIVNNERLICTDFYDSMIVQKLLVTLLKDLKTHEQRRHIRQGGTIKGALQAKSPSCNGGKNKKKM</sequence>
<accession>A0A5B6W551</accession>